<dbReference type="RefSeq" id="WP_307490327.1">
    <property type="nucleotide sequence ID" value="NZ_JAUSVB010000001.1"/>
</dbReference>
<feature type="region of interest" description="Disordered" evidence="1">
    <location>
        <begin position="1"/>
        <end position="25"/>
    </location>
</feature>
<protein>
    <submittedName>
        <fullName evidence="2">Uncharacterized protein</fullName>
    </submittedName>
</protein>
<proteinExistence type="predicted"/>
<dbReference type="EMBL" id="JAUSVB010000001">
    <property type="protein sequence ID" value="MDQ0372709.1"/>
    <property type="molecule type" value="Genomic_DNA"/>
</dbReference>
<accession>A0ABU0EBS4</accession>
<sequence length="328" mass="33919">MRTYEQARTSVAAAPGRANHSRRTPEPVLHVLQRTAGNRAVGGYLQHSTKRAADSVLQVDEEPESGGADGDFESTAGHGLASPTSVSGGGFGGLDGFAALARPAVSAAAAIQSGGSAPNGMRLGLTTAPSGYKAPQFEFGTVAAMGATAADPPTFTCTPTWKEHMDEGTNVCWYLAAGKHKSITPSGGKDVFIKLSAAMSSLDEQAEREHADDIRQACAISLKEAETVLKDHVVGKTFPSAATATDAQKHVLDAITANLVHAGLGNDQTTWAATYDRLFMKTGLRDARGWHTFGVTGPPAVTATEIVHTVAAGSTSLGATSSADLIVY</sequence>
<evidence type="ECO:0000256" key="1">
    <source>
        <dbReference type="SAM" id="MobiDB-lite"/>
    </source>
</evidence>
<dbReference type="Proteomes" id="UP001239626">
    <property type="component" value="Unassembled WGS sequence"/>
</dbReference>
<gene>
    <name evidence="2" type="ORF">J2X26_001006</name>
</gene>
<keyword evidence="3" id="KW-1185">Reference proteome</keyword>
<evidence type="ECO:0000313" key="2">
    <source>
        <dbReference type="EMBL" id="MDQ0372709.1"/>
    </source>
</evidence>
<evidence type="ECO:0000313" key="3">
    <source>
        <dbReference type="Proteomes" id="UP001239626"/>
    </source>
</evidence>
<reference evidence="2 3" key="1">
    <citation type="submission" date="2023-07" db="EMBL/GenBank/DDBJ databases">
        <title>Sorghum-associated microbial communities from plants grown in Nebraska, USA.</title>
        <authorList>
            <person name="Schachtman D."/>
        </authorList>
    </citation>
    <scope>NUCLEOTIDE SEQUENCE [LARGE SCALE GENOMIC DNA]</scope>
    <source>
        <strain evidence="2 3">BE332</strain>
    </source>
</reference>
<comment type="caution">
    <text evidence="2">The sequence shown here is derived from an EMBL/GenBank/DDBJ whole genome shotgun (WGS) entry which is preliminary data.</text>
</comment>
<organism evidence="2 3">
    <name type="scientific">Cellulomonas humilata</name>
    <dbReference type="NCBI Taxonomy" id="144055"/>
    <lineage>
        <taxon>Bacteria</taxon>
        <taxon>Bacillati</taxon>
        <taxon>Actinomycetota</taxon>
        <taxon>Actinomycetes</taxon>
        <taxon>Micrococcales</taxon>
        <taxon>Cellulomonadaceae</taxon>
        <taxon>Cellulomonas</taxon>
    </lineage>
</organism>
<feature type="region of interest" description="Disordered" evidence="1">
    <location>
        <begin position="58"/>
        <end position="83"/>
    </location>
</feature>
<name>A0ABU0EBS4_9CELL</name>